<gene>
    <name evidence="1" type="ORF">PAXRUDRAFT_829572</name>
</gene>
<name>A0A0D0DZY6_9AGAM</name>
<dbReference type="AlphaFoldDB" id="A0A0D0DZY6"/>
<proteinExistence type="predicted"/>
<evidence type="ECO:0000313" key="1">
    <source>
        <dbReference type="EMBL" id="KIK92864.1"/>
    </source>
</evidence>
<dbReference type="EMBL" id="KN825236">
    <property type="protein sequence ID" value="KIK92864.1"/>
    <property type="molecule type" value="Genomic_DNA"/>
</dbReference>
<dbReference type="Proteomes" id="UP000054538">
    <property type="component" value="Unassembled WGS sequence"/>
</dbReference>
<organism evidence="1 2">
    <name type="scientific">Paxillus rubicundulus Ve08.2h10</name>
    <dbReference type="NCBI Taxonomy" id="930991"/>
    <lineage>
        <taxon>Eukaryota</taxon>
        <taxon>Fungi</taxon>
        <taxon>Dikarya</taxon>
        <taxon>Basidiomycota</taxon>
        <taxon>Agaricomycotina</taxon>
        <taxon>Agaricomycetes</taxon>
        <taxon>Agaricomycetidae</taxon>
        <taxon>Boletales</taxon>
        <taxon>Paxilineae</taxon>
        <taxon>Paxillaceae</taxon>
        <taxon>Paxillus</taxon>
    </lineage>
</organism>
<dbReference type="InParanoid" id="A0A0D0DZY6"/>
<sequence>MLSVIVTTGLRNPNLPVSLALSRVSIPVSFYTFSDPHMHLYHTSHTFILTIPDPLYLYPHLFITPAATCTPELMDLSFCRS</sequence>
<reference evidence="1 2" key="1">
    <citation type="submission" date="2014-04" db="EMBL/GenBank/DDBJ databases">
        <authorList>
            <consortium name="DOE Joint Genome Institute"/>
            <person name="Kuo A."/>
            <person name="Kohler A."/>
            <person name="Jargeat P."/>
            <person name="Nagy L.G."/>
            <person name="Floudas D."/>
            <person name="Copeland A."/>
            <person name="Barry K.W."/>
            <person name="Cichocki N."/>
            <person name="Veneault-Fourrey C."/>
            <person name="LaButti K."/>
            <person name="Lindquist E.A."/>
            <person name="Lipzen A."/>
            <person name="Lundell T."/>
            <person name="Morin E."/>
            <person name="Murat C."/>
            <person name="Sun H."/>
            <person name="Tunlid A."/>
            <person name="Henrissat B."/>
            <person name="Grigoriev I.V."/>
            <person name="Hibbett D.S."/>
            <person name="Martin F."/>
            <person name="Nordberg H.P."/>
            <person name="Cantor M.N."/>
            <person name="Hua S.X."/>
        </authorList>
    </citation>
    <scope>NUCLEOTIDE SEQUENCE [LARGE SCALE GENOMIC DNA]</scope>
    <source>
        <strain evidence="1 2">Ve08.2h10</strain>
    </source>
</reference>
<dbReference type="HOGENOM" id="CLU_2574573_0_0_1"/>
<reference evidence="2" key="2">
    <citation type="submission" date="2015-01" db="EMBL/GenBank/DDBJ databases">
        <title>Evolutionary Origins and Diversification of the Mycorrhizal Mutualists.</title>
        <authorList>
            <consortium name="DOE Joint Genome Institute"/>
            <consortium name="Mycorrhizal Genomics Consortium"/>
            <person name="Kohler A."/>
            <person name="Kuo A."/>
            <person name="Nagy L.G."/>
            <person name="Floudas D."/>
            <person name="Copeland A."/>
            <person name="Barry K.W."/>
            <person name="Cichocki N."/>
            <person name="Veneault-Fourrey C."/>
            <person name="LaButti K."/>
            <person name="Lindquist E.A."/>
            <person name="Lipzen A."/>
            <person name="Lundell T."/>
            <person name="Morin E."/>
            <person name="Murat C."/>
            <person name="Riley R."/>
            <person name="Ohm R."/>
            <person name="Sun H."/>
            <person name="Tunlid A."/>
            <person name="Henrissat B."/>
            <person name="Grigoriev I.V."/>
            <person name="Hibbett D.S."/>
            <person name="Martin F."/>
        </authorList>
    </citation>
    <scope>NUCLEOTIDE SEQUENCE [LARGE SCALE GENOMIC DNA]</scope>
    <source>
        <strain evidence="2">Ve08.2h10</strain>
    </source>
</reference>
<keyword evidence="2" id="KW-1185">Reference proteome</keyword>
<protein>
    <submittedName>
        <fullName evidence="1">Uncharacterized protein</fullName>
    </submittedName>
</protein>
<accession>A0A0D0DZY6</accession>
<evidence type="ECO:0000313" key="2">
    <source>
        <dbReference type="Proteomes" id="UP000054538"/>
    </source>
</evidence>